<accession>A0AAU9UL97</accession>
<dbReference type="AlphaFoldDB" id="A0AAU9UL97"/>
<protein>
    <submittedName>
        <fullName evidence="2">Uncharacterized protein</fullName>
    </submittedName>
</protein>
<name>A0AAU9UL97_EUPED</name>
<dbReference type="GO" id="GO:0071209">
    <property type="term" value="F:U7 snRNA binding"/>
    <property type="evidence" value="ECO:0007669"/>
    <property type="project" value="InterPro"/>
</dbReference>
<evidence type="ECO:0000313" key="2">
    <source>
        <dbReference type="EMBL" id="CAH2100459.1"/>
    </source>
</evidence>
<organism evidence="2 3">
    <name type="scientific">Euphydryas editha</name>
    <name type="common">Edith's checkerspot</name>
    <dbReference type="NCBI Taxonomy" id="104508"/>
    <lineage>
        <taxon>Eukaryota</taxon>
        <taxon>Metazoa</taxon>
        <taxon>Ecdysozoa</taxon>
        <taxon>Arthropoda</taxon>
        <taxon>Hexapoda</taxon>
        <taxon>Insecta</taxon>
        <taxon>Pterygota</taxon>
        <taxon>Neoptera</taxon>
        <taxon>Endopterygota</taxon>
        <taxon>Lepidoptera</taxon>
        <taxon>Glossata</taxon>
        <taxon>Ditrysia</taxon>
        <taxon>Papilionoidea</taxon>
        <taxon>Nymphalidae</taxon>
        <taxon>Nymphalinae</taxon>
        <taxon>Euphydryas</taxon>
    </lineage>
</organism>
<evidence type="ECO:0000313" key="3">
    <source>
        <dbReference type="Proteomes" id="UP001153954"/>
    </source>
</evidence>
<dbReference type="PANTHER" id="PTHR21415">
    <property type="entry name" value="U7 SNRNA-ASSOCIATED SM-LIKE PROTEIN LSM11"/>
    <property type="match status" value="1"/>
</dbReference>
<keyword evidence="1" id="KW-0175">Coiled coil</keyword>
<dbReference type="GO" id="GO:0005683">
    <property type="term" value="C:U7 snRNP"/>
    <property type="evidence" value="ECO:0007669"/>
    <property type="project" value="TreeGrafter"/>
</dbReference>
<dbReference type="PANTHER" id="PTHR21415:SF1">
    <property type="entry name" value="U7 SNRNA-ASSOCIATED SM-LIKE PROTEIN LSM11"/>
    <property type="match status" value="1"/>
</dbReference>
<comment type="caution">
    <text evidence="2">The sequence shown here is derived from an EMBL/GenBank/DDBJ whole genome shotgun (WGS) entry which is preliminary data.</text>
</comment>
<dbReference type="EMBL" id="CAKOGL010000022">
    <property type="protein sequence ID" value="CAH2100459.1"/>
    <property type="molecule type" value="Genomic_DNA"/>
</dbReference>
<proteinExistence type="predicted"/>
<reference evidence="2" key="1">
    <citation type="submission" date="2022-03" db="EMBL/GenBank/DDBJ databases">
        <authorList>
            <person name="Tunstrom K."/>
        </authorList>
    </citation>
    <scope>NUCLEOTIDE SEQUENCE</scope>
</reference>
<evidence type="ECO:0000256" key="1">
    <source>
        <dbReference type="SAM" id="Coils"/>
    </source>
</evidence>
<sequence>MSSESSSESELGPCSSKFDAQKVLYAEKPVVPVKNAPLYENLQQFEAAIMYESLKKSSIISVGKHELVQKREEEKERKKKEEERLLEEKNKQRFAKYEGLVPTKRSLKKVKNVMTRIETMTGPLGALKDCVDQRLRIKRYIIRNDVTFSVSNVFRSENSCITSVFHDIASFARIVLLVSLLADNHNAVYESR</sequence>
<dbReference type="InterPro" id="IPR039267">
    <property type="entry name" value="Lsm11"/>
</dbReference>
<dbReference type="GO" id="GO:0006398">
    <property type="term" value="P:mRNA 3'-end processing by stem-loop binding and cleavage"/>
    <property type="evidence" value="ECO:0007669"/>
    <property type="project" value="TreeGrafter"/>
</dbReference>
<keyword evidence="3" id="KW-1185">Reference proteome</keyword>
<feature type="coiled-coil region" evidence="1">
    <location>
        <begin position="64"/>
        <end position="92"/>
    </location>
</feature>
<gene>
    <name evidence="2" type="ORF">EEDITHA_LOCUS15319</name>
</gene>
<dbReference type="Proteomes" id="UP001153954">
    <property type="component" value="Unassembled WGS sequence"/>
</dbReference>